<keyword evidence="1" id="KW-0472">Membrane</keyword>
<dbReference type="GO" id="GO:0004016">
    <property type="term" value="F:adenylate cyclase activity"/>
    <property type="evidence" value="ECO:0007669"/>
    <property type="project" value="InterPro"/>
</dbReference>
<organism evidence="2 3">
    <name type="scientific">Mannheimia haemolytica</name>
    <name type="common">Pasteurella haemolytica</name>
    <dbReference type="NCBI Taxonomy" id="75985"/>
    <lineage>
        <taxon>Bacteria</taxon>
        <taxon>Pseudomonadati</taxon>
        <taxon>Pseudomonadota</taxon>
        <taxon>Gammaproteobacteria</taxon>
        <taxon>Pasteurellales</taxon>
        <taxon>Pasteurellaceae</taxon>
        <taxon>Mannheimia</taxon>
    </lineage>
</organism>
<dbReference type="Pfam" id="PF01295">
    <property type="entry name" value="Adenylate_cycl"/>
    <property type="match status" value="1"/>
</dbReference>
<sequence>MTNDTDILMRKLYSVFEALPGKISLINHKISSNLAEKAITFIEAKVGSALQPGWYLVNQAPKSRYDSENRYVHYNKSPIKLIAWGILTALLTQQLIYILLALI</sequence>
<dbReference type="InterPro" id="IPR000274">
    <property type="entry name" value="Adenylate_cyclase_1"/>
</dbReference>
<dbReference type="PANTHER" id="PTHR38760:SF1">
    <property type="entry name" value="ADENYLATE CYCLASE"/>
    <property type="match status" value="1"/>
</dbReference>
<dbReference type="AlphaFoldDB" id="A0A378NAL2"/>
<keyword evidence="1" id="KW-1133">Transmembrane helix</keyword>
<gene>
    <name evidence="2" type="ORF">NCTC10638_03935</name>
</gene>
<evidence type="ECO:0000313" key="3">
    <source>
        <dbReference type="Proteomes" id="UP000254802"/>
    </source>
</evidence>
<feature type="transmembrane region" description="Helical" evidence="1">
    <location>
        <begin position="81"/>
        <end position="102"/>
    </location>
</feature>
<accession>A0A378NAL2</accession>
<dbReference type="GO" id="GO:0006171">
    <property type="term" value="P:cAMP biosynthetic process"/>
    <property type="evidence" value="ECO:0007669"/>
    <property type="project" value="InterPro"/>
</dbReference>
<evidence type="ECO:0000313" key="2">
    <source>
        <dbReference type="EMBL" id="STY64745.1"/>
    </source>
</evidence>
<dbReference type="Proteomes" id="UP000254802">
    <property type="component" value="Unassembled WGS sequence"/>
</dbReference>
<dbReference type="EMBL" id="UGPN01000002">
    <property type="protein sequence ID" value="STY64745.1"/>
    <property type="molecule type" value="Genomic_DNA"/>
</dbReference>
<proteinExistence type="predicted"/>
<dbReference type="PANTHER" id="PTHR38760">
    <property type="entry name" value="ADENYLATE CYCLASE"/>
    <property type="match status" value="1"/>
</dbReference>
<keyword evidence="1" id="KW-0812">Transmembrane</keyword>
<protein>
    <submittedName>
        <fullName evidence="2">Adenylate cyclase</fullName>
    </submittedName>
</protein>
<evidence type="ECO:0000256" key="1">
    <source>
        <dbReference type="SAM" id="Phobius"/>
    </source>
</evidence>
<reference evidence="2 3" key="1">
    <citation type="submission" date="2018-06" db="EMBL/GenBank/DDBJ databases">
        <authorList>
            <consortium name="Pathogen Informatics"/>
            <person name="Doyle S."/>
        </authorList>
    </citation>
    <scope>NUCLEOTIDE SEQUENCE [LARGE SCALE GENOMIC DNA]</scope>
    <source>
        <strain evidence="2 3">NCTC10638</strain>
    </source>
</reference>
<name>A0A378NAL2_MANHA</name>